<gene>
    <name evidence="2" type="ORF">CSSPJE1EN2_LOCUS19408</name>
</gene>
<accession>A0ABP1BNK6</accession>
<dbReference type="EMBL" id="OZ023707">
    <property type="protein sequence ID" value="CAK9877583.1"/>
    <property type="molecule type" value="Genomic_DNA"/>
</dbReference>
<dbReference type="Proteomes" id="UP001497522">
    <property type="component" value="Chromosome 6"/>
</dbReference>
<organism evidence="2 3">
    <name type="scientific">Sphagnum jensenii</name>
    <dbReference type="NCBI Taxonomy" id="128206"/>
    <lineage>
        <taxon>Eukaryota</taxon>
        <taxon>Viridiplantae</taxon>
        <taxon>Streptophyta</taxon>
        <taxon>Embryophyta</taxon>
        <taxon>Bryophyta</taxon>
        <taxon>Sphagnophytina</taxon>
        <taxon>Sphagnopsida</taxon>
        <taxon>Sphagnales</taxon>
        <taxon>Sphagnaceae</taxon>
        <taxon>Sphagnum</taxon>
    </lineage>
</organism>
<feature type="signal peptide" evidence="1">
    <location>
        <begin position="1"/>
        <end position="22"/>
    </location>
</feature>
<keyword evidence="1" id="KW-0732">Signal</keyword>
<sequence>MVLFMILLVVVVVTEFTMTVQARDAQSVTILRSFVSSLHVQRQRSGTAIASTWRELRIQLPHQLLGDDTVLVHIQLEQPERRIHRLKRTRILEESFPRLLSMLVRKEKHGQWTVPPIQMQSHRLPGCNSYKSNFIMLQDLEGSHLRVFLWFHATDGSDEDNT</sequence>
<feature type="chain" id="PRO_5046614347" evidence="1">
    <location>
        <begin position="23"/>
        <end position="162"/>
    </location>
</feature>
<proteinExistence type="predicted"/>
<name>A0ABP1BNK6_9BRYO</name>
<keyword evidence="3" id="KW-1185">Reference proteome</keyword>
<protein>
    <submittedName>
        <fullName evidence="2">Uncharacterized protein</fullName>
    </submittedName>
</protein>
<evidence type="ECO:0000313" key="3">
    <source>
        <dbReference type="Proteomes" id="UP001497522"/>
    </source>
</evidence>
<evidence type="ECO:0000313" key="2">
    <source>
        <dbReference type="EMBL" id="CAK9877583.1"/>
    </source>
</evidence>
<evidence type="ECO:0000256" key="1">
    <source>
        <dbReference type="SAM" id="SignalP"/>
    </source>
</evidence>
<reference evidence="2" key="1">
    <citation type="submission" date="2024-03" db="EMBL/GenBank/DDBJ databases">
        <authorList>
            <consortium name="ELIXIR-Norway"/>
            <consortium name="Elixir Norway"/>
        </authorList>
    </citation>
    <scope>NUCLEOTIDE SEQUENCE</scope>
</reference>